<comment type="caution">
    <text evidence="2">The sequence shown here is derived from an EMBL/GenBank/DDBJ whole genome shotgun (WGS) entry which is preliminary data.</text>
</comment>
<sequence>VATASVSDASNGTDFVSAIRARMPGVTIRVLDGTEEADYAARGVLCSLPTDNGLVEDIGGGSLELIHVA</sequence>
<dbReference type="InterPro" id="IPR043129">
    <property type="entry name" value="ATPase_NBD"/>
</dbReference>
<dbReference type="Proteomes" id="UP000677812">
    <property type="component" value="Unassembled WGS sequence"/>
</dbReference>
<dbReference type="EMBL" id="JAGRQH010000314">
    <property type="protein sequence ID" value="MBR0560904.1"/>
    <property type="molecule type" value="Genomic_DNA"/>
</dbReference>
<evidence type="ECO:0000259" key="1">
    <source>
        <dbReference type="Pfam" id="PF02541"/>
    </source>
</evidence>
<feature type="domain" description="Ppx/GppA phosphatase N-terminal" evidence="1">
    <location>
        <begin position="1"/>
        <end position="68"/>
    </location>
</feature>
<dbReference type="Gene3D" id="3.30.420.150">
    <property type="entry name" value="Exopolyphosphatase. Domain 2"/>
    <property type="match status" value="1"/>
</dbReference>
<accession>A0ABS5EAG8</accession>
<gene>
    <name evidence="2" type="ORF">KB213_12765</name>
</gene>
<evidence type="ECO:0000313" key="2">
    <source>
        <dbReference type="EMBL" id="MBR0560904.1"/>
    </source>
</evidence>
<dbReference type="InterPro" id="IPR050273">
    <property type="entry name" value="GppA/Ppx_hydrolase"/>
</dbReference>
<proteinExistence type="predicted"/>
<organism evidence="2 3">
    <name type="scientific">Neokomagataea anthophila</name>
    <dbReference type="NCBI Taxonomy" id="2826925"/>
    <lineage>
        <taxon>Bacteria</taxon>
        <taxon>Pseudomonadati</taxon>
        <taxon>Pseudomonadota</taxon>
        <taxon>Alphaproteobacteria</taxon>
        <taxon>Acetobacterales</taxon>
        <taxon>Acetobacteraceae</taxon>
        <taxon>Neokomagataea</taxon>
    </lineage>
</organism>
<keyword evidence="3" id="KW-1185">Reference proteome</keyword>
<name>A0ABS5EAG8_9PROT</name>
<dbReference type="InterPro" id="IPR003695">
    <property type="entry name" value="Ppx_GppA_N"/>
</dbReference>
<dbReference type="SUPFAM" id="SSF53067">
    <property type="entry name" value="Actin-like ATPase domain"/>
    <property type="match status" value="1"/>
</dbReference>
<dbReference type="Pfam" id="PF02541">
    <property type="entry name" value="Ppx-GppA"/>
    <property type="match status" value="1"/>
</dbReference>
<evidence type="ECO:0000313" key="3">
    <source>
        <dbReference type="Proteomes" id="UP000677812"/>
    </source>
</evidence>
<protein>
    <submittedName>
        <fullName evidence="2">Ppx/GppA family phosphatase</fullName>
    </submittedName>
</protein>
<reference evidence="2 3" key="1">
    <citation type="submission" date="2021-04" db="EMBL/GenBank/DDBJ databases">
        <title>The complete genome sequence of Neokomagataea sp. TBRC 2177.</title>
        <authorList>
            <person name="Charoenyingcharoen P."/>
            <person name="Yukphan P."/>
        </authorList>
    </citation>
    <scope>NUCLEOTIDE SEQUENCE [LARGE SCALE GENOMIC DNA]</scope>
    <source>
        <strain evidence="2 3">TBRC 2177</strain>
    </source>
</reference>
<dbReference type="PANTHER" id="PTHR30005:SF0">
    <property type="entry name" value="RETROGRADE REGULATION PROTEIN 2"/>
    <property type="match status" value="1"/>
</dbReference>
<feature type="non-terminal residue" evidence="2">
    <location>
        <position position="69"/>
    </location>
</feature>
<dbReference type="PANTHER" id="PTHR30005">
    <property type="entry name" value="EXOPOLYPHOSPHATASE"/>
    <property type="match status" value="1"/>
</dbReference>
<feature type="non-terminal residue" evidence="2">
    <location>
        <position position="1"/>
    </location>
</feature>